<dbReference type="EMBL" id="LO018304">
    <property type="protein sequence ID" value="CUM60791.1"/>
    <property type="molecule type" value="Genomic_DNA"/>
</dbReference>
<protein>
    <submittedName>
        <fullName evidence="1">Uncharacterized protein</fullName>
    </submittedName>
</protein>
<reference evidence="1" key="1">
    <citation type="submission" date="2015-09" db="EMBL/GenBank/DDBJ databases">
        <authorList>
            <person name="Jackson K.R."/>
            <person name="Lunt B.L."/>
            <person name="Fisher J.N.B."/>
            <person name="Gardner A.V."/>
            <person name="Bailey M.E."/>
            <person name="Deus L.M."/>
            <person name="Earl A.S."/>
            <person name="Gibby P.D."/>
            <person name="Hartmann K.A."/>
            <person name="Liu J.E."/>
            <person name="Manci A.M."/>
            <person name="Nielsen D.A."/>
            <person name="Solomon M.B."/>
            <person name="Breakwell D.P."/>
            <person name="Burnett S.H."/>
            <person name="Grose J.H."/>
        </authorList>
    </citation>
    <scope>NUCLEOTIDE SEQUENCE</scope>
    <source>
        <strain evidence="1">7805</strain>
    </source>
</reference>
<dbReference type="AlphaFoldDB" id="A0A1J1JIG3"/>
<sequence>MRGLTNINLPLNFVLFPFDADYEPCDFSSPASFNRDWIIPINGIILSSN</sequence>
<accession>A0A1J1JIG3</accession>
<evidence type="ECO:0000313" key="1">
    <source>
        <dbReference type="EMBL" id="CUM60791.1"/>
    </source>
</evidence>
<organism evidence="1">
    <name type="scientific">Planktothrix agardhii</name>
    <name type="common">Oscillatoria agardhii</name>
    <dbReference type="NCBI Taxonomy" id="1160"/>
    <lineage>
        <taxon>Bacteria</taxon>
        <taxon>Bacillati</taxon>
        <taxon>Cyanobacteriota</taxon>
        <taxon>Cyanophyceae</taxon>
        <taxon>Oscillatoriophycideae</taxon>
        <taxon>Oscillatoriales</taxon>
        <taxon>Microcoleaceae</taxon>
        <taxon>Planktothrix</taxon>
    </lineage>
</organism>
<gene>
    <name evidence="1" type="ORF">PLAM_2825</name>
</gene>
<proteinExistence type="predicted"/>
<name>A0A1J1JIG3_PLAAG</name>